<accession>A0A8H3HSU1</accession>
<comment type="caution">
    <text evidence="2">The sequence shown here is derived from an EMBL/GenBank/DDBJ whole genome shotgun (WGS) entry which is preliminary data.</text>
</comment>
<evidence type="ECO:0000313" key="3">
    <source>
        <dbReference type="Proteomes" id="UP000663853"/>
    </source>
</evidence>
<dbReference type="AlphaFoldDB" id="A0A8H3HSU1"/>
<dbReference type="Pfam" id="PF12937">
    <property type="entry name" value="F-box-like"/>
    <property type="match status" value="1"/>
</dbReference>
<reference evidence="2" key="1">
    <citation type="submission" date="2021-01" db="EMBL/GenBank/DDBJ databases">
        <authorList>
            <person name="Kaushik A."/>
        </authorList>
    </citation>
    <scope>NUCLEOTIDE SEQUENCE</scope>
    <source>
        <strain evidence="2">AG6-10EEA</strain>
    </source>
</reference>
<dbReference type="Proteomes" id="UP000663853">
    <property type="component" value="Unassembled WGS sequence"/>
</dbReference>
<dbReference type="Gene3D" id="1.20.1280.50">
    <property type="match status" value="1"/>
</dbReference>
<name>A0A8H3HSU1_9AGAM</name>
<feature type="domain" description="F-box" evidence="1">
    <location>
        <begin position="8"/>
        <end position="71"/>
    </location>
</feature>
<protein>
    <recommendedName>
        <fullName evidence="1">F-box domain-containing protein</fullName>
    </recommendedName>
</protein>
<sequence>MNRPIDMIPGEIWIHIFQRLSTTHHCPDLPISAAAQSPYPCKIPAVVLSHVCSYWRSLVINARELWTHIDIDSDDFPEDRSEAYLARAGDIPLEVHISNRATSYNAYETVPGSEDSLCRWAGFLIDIAPRACSLIVQAFDSSALSQEFCRQAILIFIENCVPGRLKQLHIEIPRNPRDPDGHVIALPKVAEVLWHPVEVLRIYDFHPGWTSKLYYGLTELRLIHSSPVLESALVAVLKSNPKLRILQLYIRVNNVTPRNVPVVPVLLEDLEVLVPDVTPETGRTAFLRRIQPGSKQLALSIANWRTDFIGRDEVISFFARSNVSRLIVTRFRDYVELADLLSIAPTVREVALEDVIYSEIGDESVLFPPTTLDTLYLTRSPNASESTWPIMEWIVQRHRVRKLTLWRYGPCYDGETITLEEQYSACTSTSVTLLPDAYLDPVECWK</sequence>
<evidence type="ECO:0000313" key="2">
    <source>
        <dbReference type="EMBL" id="CAE6536400.1"/>
    </source>
</evidence>
<evidence type="ECO:0000259" key="1">
    <source>
        <dbReference type="Pfam" id="PF12937"/>
    </source>
</evidence>
<proteinExistence type="predicted"/>
<organism evidence="2 3">
    <name type="scientific">Rhizoctonia solani</name>
    <dbReference type="NCBI Taxonomy" id="456999"/>
    <lineage>
        <taxon>Eukaryota</taxon>
        <taxon>Fungi</taxon>
        <taxon>Dikarya</taxon>
        <taxon>Basidiomycota</taxon>
        <taxon>Agaricomycotina</taxon>
        <taxon>Agaricomycetes</taxon>
        <taxon>Cantharellales</taxon>
        <taxon>Ceratobasidiaceae</taxon>
        <taxon>Rhizoctonia</taxon>
    </lineage>
</organism>
<dbReference type="EMBL" id="CAJMXA010004170">
    <property type="protein sequence ID" value="CAE6536400.1"/>
    <property type="molecule type" value="Genomic_DNA"/>
</dbReference>
<gene>
    <name evidence="2" type="ORF">RDB_LOCUS180449</name>
</gene>
<dbReference type="InterPro" id="IPR001810">
    <property type="entry name" value="F-box_dom"/>
</dbReference>